<feature type="region of interest" description="Disordered" evidence="5">
    <location>
        <begin position="145"/>
        <end position="168"/>
    </location>
</feature>
<name>A0A242MV13_CABSO</name>
<dbReference type="GO" id="GO:0006508">
    <property type="term" value="P:proteolysis"/>
    <property type="evidence" value="ECO:0007669"/>
    <property type="project" value="UniProtKB-KW"/>
</dbReference>
<evidence type="ECO:0000256" key="3">
    <source>
        <dbReference type="ARBA" id="ARBA00022989"/>
    </source>
</evidence>
<proteinExistence type="predicted"/>
<comment type="caution">
    <text evidence="6">The sequence shown here is derived from an EMBL/GenBank/DDBJ whole genome shotgun (WGS) entry which is preliminary data.</text>
</comment>
<accession>A0A242MV13</accession>
<evidence type="ECO:0000256" key="5">
    <source>
        <dbReference type="SAM" id="MobiDB-lite"/>
    </source>
</evidence>
<gene>
    <name evidence="6" type="ORF">PAMC26577_13485</name>
</gene>
<keyword evidence="2" id="KW-0812">Transmembrane</keyword>
<protein>
    <submittedName>
        <fullName evidence="6">YpfJ protein, zinc metalloprotease superfamily</fullName>
    </submittedName>
</protein>
<dbReference type="AlphaFoldDB" id="A0A242MV13"/>
<organism evidence="6 7">
    <name type="scientific">Caballeronia sordidicola</name>
    <name type="common">Burkholderia sordidicola</name>
    <dbReference type="NCBI Taxonomy" id="196367"/>
    <lineage>
        <taxon>Bacteria</taxon>
        <taxon>Pseudomonadati</taxon>
        <taxon>Pseudomonadota</taxon>
        <taxon>Betaproteobacteria</taxon>
        <taxon>Burkholderiales</taxon>
        <taxon>Burkholderiaceae</taxon>
        <taxon>Caballeronia</taxon>
    </lineage>
</organism>
<evidence type="ECO:0000256" key="1">
    <source>
        <dbReference type="ARBA" id="ARBA00004167"/>
    </source>
</evidence>
<sequence>MEFARQSTALRQSGTLSSERLFRFACAELKRTMFYTSRNACCSAPGTMASSRLARVVLDQRIDSRAANGKRVEQGEGREIMRLDDERESQNVEDRRGSGGGGGGGFRMGGGSIGIGSIVIALAASYFFGINPMVVLNLLSGGSGGSSSTSYTQQQQRPADSNGQPQAAASDAGAVFVRRILGNTERTWQQIFRTQLNQDYPAPKLVLFSGGTATACGTGQSAMGPFYCPNDRSVYIDLSFYKELRDRFGAGGDFAQAYVIAHEVGHHVQNVLGIMTKVDNARRRMSPAQANQLSVRVELQADCFAGVWANVAQKNNAKLIEPGDFQQGLNAAGAIGDDRLQKETQGRVVPEAFTHGTSAQRQRWLNRGLATGDLGQCDTFGAQSL</sequence>
<evidence type="ECO:0000256" key="2">
    <source>
        <dbReference type="ARBA" id="ARBA00022692"/>
    </source>
</evidence>
<keyword evidence="6" id="KW-0645">Protease</keyword>
<comment type="subcellular location">
    <subcellularLocation>
        <location evidence="1">Membrane</location>
        <topology evidence="1">Single-pass membrane protein</topology>
    </subcellularLocation>
</comment>
<dbReference type="PANTHER" id="PTHR30168">
    <property type="entry name" value="PUTATIVE MEMBRANE PROTEIN YPFJ"/>
    <property type="match status" value="1"/>
</dbReference>
<feature type="compositionally biased region" description="Polar residues" evidence="5">
    <location>
        <begin position="157"/>
        <end position="167"/>
    </location>
</feature>
<feature type="region of interest" description="Disordered" evidence="5">
    <location>
        <begin position="68"/>
        <end position="105"/>
    </location>
</feature>
<dbReference type="GO" id="GO:0016020">
    <property type="term" value="C:membrane"/>
    <property type="evidence" value="ECO:0007669"/>
    <property type="project" value="UniProtKB-SubCell"/>
</dbReference>
<dbReference type="EMBL" id="NBTZ01000052">
    <property type="protein sequence ID" value="OTP75281.1"/>
    <property type="molecule type" value="Genomic_DNA"/>
</dbReference>
<dbReference type="Proteomes" id="UP000195221">
    <property type="component" value="Unassembled WGS sequence"/>
</dbReference>
<reference evidence="6 7" key="1">
    <citation type="submission" date="2017-03" db="EMBL/GenBank/DDBJ databases">
        <title>Genome analysis of strain PAMC 26577.</title>
        <authorList>
            <person name="Oh H.-M."/>
            <person name="Yang J.-A."/>
        </authorList>
    </citation>
    <scope>NUCLEOTIDE SEQUENCE [LARGE SCALE GENOMIC DNA]</scope>
    <source>
        <strain evidence="6 7">PAMC 26577</strain>
    </source>
</reference>
<evidence type="ECO:0000256" key="4">
    <source>
        <dbReference type="ARBA" id="ARBA00023136"/>
    </source>
</evidence>
<keyword evidence="3" id="KW-1133">Transmembrane helix</keyword>
<dbReference type="Pfam" id="PF04228">
    <property type="entry name" value="Zn_peptidase"/>
    <property type="match status" value="1"/>
</dbReference>
<keyword evidence="6" id="KW-0482">Metalloprotease</keyword>
<feature type="compositionally biased region" description="Low complexity" evidence="5">
    <location>
        <begin position="146"/>
        <end position="156"/>
    </location>
</feature>
<keyword evidence="4" id="KW-0472">Membrane</keyword>
<dbReference type="InterPro" id="IPR007343">
    <property type="entry name" value="Uncharacterised_pept_Zn_put"/>
</dbReference>
<keyword evidence="6" id="KW-0378">Hydrolase</keyword>
<dbReference type="PANTHER" id="PTHR30168:SF0">
    <property type="entry name" value="INNER MEMBRANE PROTEIN"/>
    <property type="match status" value="1"/>
</dbReference>
<dbReference type="GO" id="GO:0008237">
    <property type="term" value="F:metallopeptidase activity"/>
    <property type="evidence" value="ECO:0007669"/>
    <property type="project" value="UniProtKB-KW"/>
</dbReference>
<evidence type="ECO:0000313" key="6">
    <source>
        <dbReference type="EMBL" id="OTP75281.1"/>
    </source>
</evidence>
<evidence type="ECO:0000313" key="7">
    <source>
        <dbReference type="Proteomes" id="UP000195221"/>
    </source>
</evidence>
<feature type="compositionally biased region" description="Basic and acidic residues" evidence="5">
    <location>
        <begin position="68"/>
        <end position="97"/>
    </location>
</feature>